<sequence>MPNKLPSTRTLTNSAINAPGLGPGFECVCCVAPSQLMATRTSLSPHCNTTQPQKIVSLGVTPPWPVYLHARRLTVRTTVSSPRSRKVPGMAAQ</sequence>
<evidence type="ECO:0000313" key="2">
    <source>
        <dbReference type="EMBL" id="GFH30555.1"/>
    </source>
</evidence>
<dbReference type="AlphaFoldDB" id="A0A6A0ACT3"/>
<gene>
    <name evidence="2" type="ORF">HaLaN_29434</name>
</gene>
<reference evidence="2 3" key="1">
    <citation type="submission" date="2020-02" db="EMBL/GenBank/DDBJ databases">
        <title>Draft genome sequence of Haematococcus lacustris strain NIES-144.</title>
        <authorList>
            <person name="Morimoto D."/>
            <person name="Nakagawa S."/>
            <person name="Yoshida T."/>
            <person name="Sawayama S."/>
        </authorList>
    </citation>
    <scope>NUCLEOTIDE SEQUENCE [LARGE SCALE GENOMIC DNA]</scope>
    <source>
        <strain evidence="2 3">NIES-144</strain>
    </source>
</reference>
<evidence type="ECO:0000256" key="1">
    <source>
        <dbReference type="SAM" id="MobiDB-lite"/>
    </source>
</evidence>
<feature type="non-terminal residue" evidence="2">
    <location>
        <position position="93"/>
    </location>
</feature>
<name>A0A6A0ACT3_HAELA</name>
<proteinExistence type="predicted"/>
<organism evidence="2 3">
    <name type="scientific">Haematococcus lacustris</name>
    <name type="common">Green alga</name>
    <name type="synonym">Haematococcus pluvialis</name>
    <dbReference type="NCBI Taxonomy" id="44745"/>
    <lineage>
        <taxon>Eukaryota</taxon>
        <taxon>Viridiplantae</taxon>
        <taxon>Chlorophyta</taxon>
        <taxon>core chlorophytes</taxon>
        <taxon>Chlorophyceae</taxon>
        <taxon>CS clade</taxon>
        <taxon>Chlamydomonadales</taxon>
        <taxon>Haematococcaceae</taxon>
        <taxon>Haematococcus</taxon>
    </lineage>
</organism>
<feature type="non-terminal residue" evidence="2">
    <location>
        <position position="1"/>
    </location>
</feature>
<accession>A0A6A0ACT3</accession>
<feature type="region of interest" description="Disordered" evidence="1">
    <location>
        <begin position="1"/>
        <end position="21"/>
    </location>
</feature>
<dbReference type="EMBL" id="BLLF01004983">
    <property type="protein sequence ID" value="GFH30555.1"/>
    <property type="molecule type" value="Genomic_DNA"/>
</dbReference>
<protein>
    <submittedName>
        <fullName evidence="2">Uncharacterized protein</fullName>
    </submittedName>
</protein>
<feature type="compositionally biased region" description="Polar residues" evidence="1">
    <location>
        <begin position="1"/>
        <end position="16"/>
    </location>
</feature>
<dbReference type="Proteomes" id="UP000485058">
    <property type="component" value="Unassembled WGS sequence"/>
</dbReference>
<evidence type="ECO:0000313" key="3">
    <source>
        <dbReference type="Proteomes" id="UP000485058"/>
    </source>
</evidence>
<keyword evidence="3" id="KW-1185">Reference proteome</keyword>
<comment type="caution">
    <text evidence="2">The sequence shown here is derived from an EMBL/GenBank/DDBJ whole genome shotgun (WGS) entry which is preliminary data.</text>
</comment>